<dbReference type="EC" id="7.4.2.8" evidence="7"/>
<evidence type="ECO:0000256" key="7">
    <source>
        <dbReference type="ARBA" id="ARBA00024382"/>
    </source>
</evidence>
<evidence type="ECO:0000256" key="9">
    <source>
        <dbReference type="SAM" id="MobiDB-lite"/>
    </source>
</evidence>
<dbReference type="FunFam" id="3.30.450.90:FF:000001">
    <property type="entry name" value="Type II secretion system ATPase GspE"/>
    <property type="match status" value="1"/>
</dbReference>
<dbReference type="STRING" id="43775.SAMN04489760_11955"/>
<comment type="similarity">
    <text evidence="1">Belongs to the GSP E family.</text>
</comment>
<dbReference type="GO" id="GO:0016887">
    <property type="term" value="F:ATP hydrolysis activity"/>
    <property type="evidence" value="ECO:0007669"/>
    <property type="project" value="TreeGrafter"/>
</dbReference>
<dbReference type="PANTHER" id="PTHR30258">
    <property type="entry name" value="TYPE II SECRETION SYSTEM PROTEIN GSPE-RELATED"/>
    <property type="match status" value="1"/>
</dbReference>
<keyword evidence="3" id="KW-0547">Nucleotide-binding</keyword>
<protein>
    <recommendedName>
        <fullName evidence="7">protein-secreting ATPase</fullName>
        <ecNumber evidence="7">7.4.2.8</ecNumber>
    </recommendedName>
</protein>
<dbReference type="AlphaFoldDB" id="A0A1H7Z0T7"/>
<evidence type="ECO:0000256" key="4">
    <source>
        <dbReference type="ARBA" id="ARBA00022840"/>
    </source>
</evidence>
<dbReference type="Gene3D" id="3.40.50.300">
    <property type="entry name" value="P-loop containing nucleotide triphosphate hydrolases"/>
    <property type="match status" value="1"/>
</dbReference>
<evidence type="ECO:0000256" key="6">
    <source>
        <dbReference type="ARBA" id="ARBA00022967"/>
    </source>
</evidence>
<evidence type="ECO:0000256" key="5">
    <source>
        <dbReference type="ARBA" id="ARBA00022927"/>
    </source>
</evidence>
<name>A0A1H7Z0T7_9BACT</name>
<feature type="domain" description="Bacterial type II secretion system protein E" evidence="10">
    <location>
        <begin position="359"/>
        <end position="373"/>
    </location>
</feature>
<dbReference type="InterPro" id="IPR007831">
    <property type="entry name" value="T2SS_GspE_N"/>
</dbReference>
<keyword evidence="5" id="KW-0653">Protein transport</keyword>
<evidence type="ECO:0000256" key="1">
    <source>
        <dbReference type="ARBA" id="ARBA00006611"/>
    </source>
</evidence>
<evidence type="ECO:0000256" key="2">
    <source>
        <dbReference type="ARBA" id="ARBA00022448"/>
    </source>
</evidence>
<dbReference type="CDD" id="cd01129">
    <property type="entry name" value="PulE-GspE-like"/>
    <property type="match status" value="1"/>
</dbReference>
<dbReference type="SUPFAM" id="SSF52540">
    <property type="entry name" value="P-loop containing nucleoside triphosphate hydrolases"/>
    <property type="match status" value="1"/>
</dbReference>
<dbReference type="InterPro" id="IPR001482">
    <property type="entry name" value="T2SS/T4SS_dom"/>
</dbReference>
<keyword evidence="2" id="KW-0813">Transport</keyword>
<keyword evidence="4" id="KW-0067">ATP-binding</keyword>
<feature type="region of interest" description="Disordered" evidence="9">
    <location>
        <begin position="1"/>
        <end position="23"/>
    </location>
</feature>
<feature type="compositionally biased region" description="Polar residues" evidence="9">
    <location>
        <begin position="1"/>
        <end position="16"/>
    </location>
</feature>
<evidence type="ECO:0000259" key="10">
    <source>
        <dbReference type="PROSITE" id="PS00662"/>
    </source>
</evidence>
<dbReference type="Gene3D" id="3.30.300.160">
    <property type="entry name" value="Type II secretion system, protein E, N-terminal domain"/>
    <property type="match status" value="1"/>
</dbReference>
<evidence type="ECO:0000313" key="12">
    <source>
        <dbReference type="Proteomes" id="UP000198744"/>
    </source>
</evidence>
<dbReference type="SUPFAM" id="SSF160246">
    <property type="entry name" value="EspE N-terminal domain-like"/>
    <property type="match status" value="1"/>
</dbReference>
<dbReference type="PROSITE" id="PS00662">
    <property type="entry name" value="T2SP_E"/>
    <property type="match status" value="1"/>
</dbReference>
<dbReference type="GO" id="GO:0015628">
    <property type="term" value="P:protein secretion by the type II secretion system"/>
    <property type="evidence" value="ECO:0007669"/>
    <property type="project" value="InterPro"/>
</dbReference>
<dbReference type="GO" id="GO:0005524">
    <property type="term" value="F:ATP binding"/>
    <property type="evidence" value="ECO:0007669"/>
    <property type="project" value="UniProtKB-KW"/>
</dbReference>
<evidence type="ECO:0000256" key="3">
    <source>
        <dbReference type="ARBA" id="ARBA00022741"/>
    </source>
</evidence>
<dbReference type="Pfam" id="PF00437">
    <property type="entry name" value="T2SSE"/>
    <property type="match status" value="1"/>
</dbReference>
<dbReference type="InterPro" id="IPR013369">
    <property type="entry name" value="T2SS_GspE"/>
</dbReference>
<dbReference type="InterPro" id="IPR027417">
    <property type="entry name" value="P-loop_NTPase"/>
</dbReference>
<dbReference type="InterPro" id="IPR037257">
    <property type="entry name" value="T2SS_E_N_sf"/>
</dbReference>
<dbReference type="InterPro" id="IPR003593">
    <property type="entry name" value="AAA+_ATPase"/>
</dbReference>
<sequence>MMTATTIDISSVSSQVPEVPANPEEERLLSQAAALHLPLWKEMPGEIAAAGFVGPVPLQFLKRHRIVPLEVQDATFIVVNDPMLFESVDDLKRRLQTSEISLVLAPESAILTAIDSLYDLSHDPVDAFVQTFNDESYDKILSEIEETGDLLDDAHEAPMIQLVNLILSRAIRERASDIHIEPYQSSLKVRYRIDGMLSGAMDLPRRIHAALVSRIKIMAKLNIAEKRLPQDGRIDARIGERSVDVRVSVLPTAFGERLVLRLLDKNQSLLQFTDLGFNKQSIGAFNRLTQIPYGIILVTGPTGSGKTTTLYAMLSHLNNSAINIITIEDPIEYQIDGIAQIQVNPKIDLTFANGLRSIVRQDPDVILVGEIRDKETAEIAIQSSLTGHLVLSTLHTNDAASAVTRLIDMGIEPFLITSSVFAVVAQRLVRVLCPACKQPYLPDRQYLSNNGLPEDIAEAERLFRKGGCAACNNTGYHGRTAITEIMYMDESVKETILKTSDANSIRQAAVENCGMITLLEDGADKVKSGDTTLEEVLRVTRVLKTRSRKRTAPVPVA</sequence>
<dbReference type="NCBIfam" id="TIGR02533">
    <property type="entry name" value="type_II_gspE"/>
    <property type="match status" value="1"/>
</dbReference>
<dbReference type="GO" id="GO:0015627">
    <property type="term" value="C:type II protein secretion system complex"/>
    <property type="evidence" value="ECO:0007669"/>
    <property type="project" value="InterPro"/>
</dbReference>
<dbReference type="EMBL" id="FOBS01000019">
    <property type="protein sequence ID" value="SEM51863.1"/>
    <property type="molecule type" value="Genomic_DNA"/>
</dbReference>
<gene>
    <name evidence="11" type="ORF">SAMN04489760_11955</name>
</gene>
<dbReference type="RefSeq" id="WP_237671740.1">
    <property type="nucleotide sequence ID" value="NZ_FOBS01000019.1"/>
</dbReference>
<comment type="catalytic activity">
    <reaction evidence="8">
        <text>ATP + H2O + cellular proteinSide 1 = ADP + phosphate + cellular proteinSide 2.</text>
        <dbReference type="EC" id="7.4.2.8"/>
    </reaction>
</comment>
<dbReference type="SMART" id="SM00382">
    <property type="entry name" value="AAA"/>
    <property type="match status" value="1"/>
</dbReference>
<organism evidence="11 12">
    <name type="scientific">Syntrophus gentianae</name>
    <dbReference type="NCBI Taxonomy" id="43775"/>
    <lineage>
        <taxon>Bacteria</taxon>
        <taxon>Pseudomonadati</taxon>
        <taxon>Thermodesulfobacteriota</taxon>
        <taxon>Syntrophia</taxon>
        <taxon>Syntrophales</taxon>
        <taxon>Syntrophaceae</taxon>
        <taxon>Syntrophus</taxon>
    </lineage>
</organism>
<accession>A0A1H7Z0T7</accession>
<dbReference type="Proteomes" id="UP000198744">
    <property type="component" value="Unassembled WGS sequence"/>
</dbReference>
<reference evidence="11 12" key="1">
    <citation type="submission" date="2016-10" db="EMBL/GenBank/DDBJ databases">
        <authorList>
            <person name="de Groot N.N."/>
        </authorList>
    </citation>
    <scope>NUCLEOTIDE SEQUENCE [LARGE SCALE GENOMIC DNA]</scope>
    <source>
        <strain evidence="11 12">DSM 8423</strain>
    </source>
</reference>
<dbReference type="Gene3D" id="3.30.450.90">
    <property type="match status" value="1"/>
</dbReference>
<keyword evidence="12" id="KW-1185">Reference proteome</keyword>
<keyword evidence="6" id="KW-1278">Translocase</keyword>
<dbReference type="FunFam" id="3.40.50.300:FF:000398">
    <property type="entry name" value="Type IV pilus assembly ATPase PilB"/>
    <property type="match status" value="1"/>
</dbReference>
<dbReference type="GO" id="GO:0008564">
    <property type="term" value="F:protein-exporting ATPase activity"/>
    <property type="evidence" value="ECO:0007669"/>
    <property type="project" value="UniProtKB-EC"/>
</dbReference>
<evidence type="ECO:0000313" key="11">
    <source>
        <dbReference type="EMBL" id="SEM51863.1"/>
    </source>
</evidence>
<dbReference type="Pfam" id="PF05157">
    <property type="entry name" value="MshEN"/>
    <property type="match status" value="1"/>
</dbReference>
<proteinExistence type="inferred from homology"/>
<dbReference type="GO" id="GO:0005886">
    <property type="term" value="C:plasma membrane"/>
    <property type="evidence" value="ECO:0007669"/>
    <property type="project" value="TreeGrafter"/>
</dbReference>
<dbReference type="PANTHER" id="PTHR30258:SF2">
    <property type="entry name" value="COMG OPERON PROTEIN 1"/>
    <property type="match status" value="1"/>
</dbReference>
<evidence type="ECO:0000256" key="8">
    <source>
        <dbReference type="ARBA" id="ARBA00034006"/>
    </source>
</evidence>